<keyword evidence="6 11" id="KW-0812">Transmembrane</keyword>
<proteinExistence type="inferred from homology"/>
<keyword evidence="17" id="KW-1185">Reference proteome</keyword>
<evidence type="ECO:0000313" key="17">
    <source>
        <dbReference type="Proteomes" id="UP000624159"/>
    </source>
</evidence>
<dbReference type="PROSITE" id="PS01151">
    <property type="entry name" value="FIMBRIAL_USHER"/>
    <property type="match status" value="1"/>
</dbReference>
<feature type="domain" description="PapC-like C-terminal" evidence="12">
    <location>
        <begin position="770"/>
        <end position="835"/>
    </location>
</feature>
<evidence type="ECO:0000256" key="5">
    <source>
        <dbReference type="ARBA" id="ARBA00022558"/>
    </source>
</evidence>
<reference evidence="15 16" key="1">
    <citation type="submission" date="2018-12" db="EMBL/GenBank/DDBJ databases">
        <authorList>
            <consortium name="Pathogen Informatics"/>
        </authorList>
    </citation>
    <scope>NUCLEOTIDE SEQUENCE [LARGE SCALE GENOMIC DNA]</scope>
    <source>
        <strain evidence="15 16">NCTC10036</strain>
    </source>
</reference>
<dbReference type="Gene3D" id="2.60.40.2610">
    <property type="entry name" value="Outer membrane usher protein FimD, plug domain"/>
    <property type="match status" value="1"/>
</dbReference>
<protein>
    <submittedName>
        <fullName evidence="14">Fimbrial biogenesis outer membrane usher protein</fullName>
    </submittedName>
    <submittedName>
        <fullName evidence="15">Outer membrane usher protein fimD</fullName>
    </submittedName>
</protein>
<comment type="similarity">
    <text evidence="2 11">Belongs to the fimbrial export usher family.</text>
</comment>
<dbReference type="InterPro" id="IPR037224">
    <property type="entry name" value="PapC_N_sf"/>
</dbReference>
<dbReference type="EMBL" id="LR134493">
    <property type="protein sequence ID" value="VEI66148.1"/>
    <property type="molecule type" value="Genomic_DNA"/>
</dbReference>
<dbReference type="InterPro" id="IPR025885">
    <property type="entry name" value="PapC_N"/>
</dbReference>
<organism evidence="15 16">
    <name type="scientific">Serratia rubidaea</name>
    <name type="common">Serratia marinorubra</name>
    <dbReference type="NCBI Taxonomy" id="61652"/>
    <lineage>
        <taxon>Bacteria</taxon>
        <taxon>Pseudomonadati</taxon>
        <taxon>Pseudomonadota</taxon>
        <taxon>Gammaproteobacteria</taxon>
        <taxon>Enterobacterales</taxon>
        <taxon>Yersiniaceae</taxon>
        <taxon>Serratia</taxon>
    </lineage>
</organism>
<comment type="subcellular location">
    <subcellularLocation>
        <location evidence="1 11">Cell outer membrane</location>
        <topology evidence="1 11">Multi-pass membrane protein</topology>
    </subcellularLocation>
</comment>
<evidence type="ECO:0000256" key="1">
    <source>
        <dbReference type="ARBA" id="ARBA00004571"/>
    </source>
</evidence>
<evidence type="ECO:0000256" key="2">
    <source>
        <dbReference type="ARBA" id="ARBA00008064"/>
    </source>
</evidence>
<evidence type="ECO:0000259" key="13">
    <source>
        <dbReference type="Pfam" id="PF13954"/>
    </source>
</evidence>
<evidence type="ECO:0000313" key="16">
    <source>
        <dbReference type="Proteomes" id="UP000281904"/>
    </source>
</evidence>
<feature type="domain" description="PapC N-terminal" evidence="13">
    <location>
        <begin position="40"/>
        <end position="187"/>
    </location>
</feature>
<evidence type="ECO:0000313" key="15">
    <source>
        <dbReference type="EMBL" id="VEI66148.1"/>
    </source>
</evidence>
<dbReference type="InterPro" id="IPR042186">
    <property type="entry name" value="FimD_plug_dom"/>
</dbReference>
<accession>A0A3S5ATT1</accession>
<dbReference type="SUPFAM" id="SSF141729">
    <property type="entry name" value="FimD N-terminal domain-like"/>
    <property type="match status" value="1"/>
</dbReference>
<dbReference type="EMBL" id="JADULK010000017">
    <property type="protein sequence ID" value="MBH1932350.1"/>
    <property type="molecule type" value="Genomic_DNA"/>
</dbReference>
<keyword evidence="4" id="KW-1134">Transmembrane beta strand</keyword>
<keyword evidence="7" id="KW-0732">Signal</keyword>
<keyword evidence="10 11" id="KW-0998">Cell outer membrane</keyword>
<gene>
    <name evidence="15" type="primary">fimD_4</name>
    <name evidence="14" type="ORF">I5U13_22085</name>
    <name evidence="15" type="ORF">NCTC10036_02544</name>
</gene>
<dbReference type="Gene3D" id="2.60.40.2070">
    <property type="match status" value="1"/>
</dbReference>
<dbReference type="Gene3D" id="3.10.20.410">
    <property type="match status" value="1"/>
</dbReference>
<evidence type="ECO:0000256" key="3">
    <source>
        <dbReference type="ARBA" id="ARBA00022448"/>
    </source>
</evidence>
<evidence type="ECO:0000313" key="14">
    <source>
        <dbReference type="EMBL" id="MBH1932350.1"/>
    </source>
</evidence>
<dbReference type="GO" id="GO:0015473">
    <property type="term" value="F:fimbrial usher porin activity"/>
    <property type="evidence" value="ECO:0007669"/>
    <property type="project" value="InterPro"/>
</dbReference>
<evidence type="ECO:0000256" key="8">
    <source>
        <dbReference type="ARBA" id="ARBA00023136"/>
    </source>
</evidence>
<evidence type="ECO:0000256" key="11">
    <source>
        <dbReference type="RuleBase" id="RU003884"/>
    </source>
</evidence>
<keyword evidence="8 11" id="KW-0472">Membrane</keyword>
<dbReference type="InterPro" id="IPR000015">
    <property type="entry name" value="Fimb_usher"/>
</dbReference>
<dbReference type="Proteomes" id="UP000624159">
    <property type="component" value="Unassembled WGS sequence"/>
</dbReference>
<dbReference type="PANTHER" id="PTHR30451:SF21">
    <property type="entry name" value="FIMBRIAL USHER DOMAIN-CONTAINING PROTEIN YDET-RELATED"/>
    <property type="match status" value="1"/>
</dbReference>
<dbReference type="Pfam" id="PF00577">
    <property type="entry name" value="Usher"/>
    <property type="match status" value="1"/>
</dbReference>
<evidence type="ECO:0000256" key="9">
    <source>
        <dbReference type="ARBA" id="ARBA00023157"/>
    </source>
</evidence>
<dbReference type="InterPro" id="IPR043142">
    <property type="entry name" value="PapC-like_C_sf"/>
</dbReference>
<dbReference type="FunFam" id="2.60.40.3110:FF:000001">
    <property type="entry name" value="Putative fimbrial outer membrane usher"/>
    <property type="match status" value="1"/>
</dbReference>
<evidence type="ECO:0000256" key="10">
    <source>
        <dbReference type="ARBA" id="ARBA00023237"/>
    </source>
</evidence>
<dbReference type="FunFam" id="2.60.40.2610:FF:000001">
    <property type="entry name" value="Outer membrane fimbrial usher protein"/>
    <property type="match status" value="1"/>
</dbReference>
<keyword evidence="9" id="KW-1015">Disulfide bond</keyword>
<evidence type="ECO:0000256" key="6">
    <source>
        <dbReference type="ARBA" id="ARBA00022692"/>
    </source>
</evidence>
<dbReference type="Pfam" id="PF13953">
    <property type="entry name" value="PapC_C"/>
    <property type="match status" value="1"/>
</dbReference>
<dbReference type="AlphaFoldDB" id="A0A3S5ATT1"/>
<dbReference type="FunFam" id="3.10.20.410:FF:000001">
    <property type="entry name" value="Fimbrial outer membrane usher protein"/>
    <property type="match status" value="1"/>
</dbReference>
<sequence length="852" mass="93140">MNNPKRSSPRGFRQTPLAWLISCQVAMLMGFSGLAQARDYFNPALLEIDNPDQRGVDLSVFEEGDTQAPGKYRVDIYVNREMVETRDIDFSLSRDRSGRNSLQPCLDGELLEALGVRVDAIPAIKAGGKCVDIAQVIPQASSTFRFNQQRLELSIPQAALKIRARGYVSPKKWNSGIPALLANYSFSGANNKARRGDSRDSDSYYLNLRSGLNLGAWRLRNYSTWNSDSNGEKQWRSINTYLQRDIIALKSRLTLGDSSSSSDVFDSVPFRGAQLASDDDMLPDSMRGYAPVVRGIAKSNAQVSIRQNGYVIYQSYVPPGPFEINDLYPTSGSGDLKVTIKEADGSEQNMTVPFASVPVLQREGRFKYNIASGQFRSYLNDVDKRPFTQATGIYGLPWGATIYGGIQAASKYQALALGWGQNLGLLGALSADVTQAWTKPELRPKEHGQSWRLRYGKSFAETGTSFSLASYRYSTKGFYTMQEALETYTNGASIRFPLHKKSRSELTMNQNLWEGAGALSLSLMNEEFWNDSRRSQSASVGYNNSWSGVSYGLYYTYAKNGYNSDGYRTNNEDHIVAFNVSVPLSRWLPGANATYSVNSSRNGNTSNRVGLHGTALERRNLSYSISQGYTSQGQGASGNANVDYRGGLGQASVGYGYDRDMQRLSYGLQGGIVLHENGLTLSQPLGDTIALVKAPGAKGVRIQNQTGVSTDWRGYAVVPYQSPYRRNNINLDTTTLPDDVDIALTSQSVVPTRGAVVRAEFKANIGQRVLMTLLRQGGAAVPFGATVTDLLNPDNSAAIVGDGGQVYLSGLADSGKLNVKWGNGASQQCQVTYSLGAPVQNSTIRTVNAQCL</sequence>
<evidence type="ECO:0000256" key="4">
    <source>
        <dbReference type="ARBA" id="ARBA00022452"/>
    </source>
</evidence>
<keyword evidence="3 11" id="KW-0813">Transport</keyword>
<dbReference type="InterPro" id="IPR018030">
    <property type="entry name" value="Fimbrial_membr_usher_CS"/>
</dbReference>
<dbReference type="GO" id="GO:0009279">
    <property type="term" value="C:cell outer membrane"/>
    <property type="evidence" value="ECO:0007669"/>
    <property type="project" value="UniProtKB-SubCell"/>
</dbReference>
<reference evidence="14 17" key="2">
    <citation type="submission" date="2020-11" db="EMBL/GenBank/DDBJ databases">
        <title>Enhanced detection system for hospital associated transmission using whole genome sequencing surveillance.</title>
        <authorList>
            <person name="Harrison L.H."/>
            <person name="Van Tyne D."/>
            <person name="Marsh J.W."/>
            <person name="Griffith M.P."/>
            <person name="Snyder D.J."/>
            <person name="Cooper V.S."/>
            <person name="Mustapha M."/>
        </authorList>
    </citation>
    <scope>NUCLEOTIDE SEQUENCE [LARGE SCALE GENOMIC DNA]</scope>
    <source>
        <strain evidence="14 17">SER00230</strain>
    </source>
</reference>
<dbReference type="RefSeq" id="WP_126531556.1">
    <property type="nucleotide sequence ID" value="NZ_JADULK010000017.1"/>
</dbReference>
<dbReference type="Proteomes" id="UP000281904">
    <property type="component" value="Chromosome"/>
</dbReference>
<dbReference type="InterPro" id="IPR025949">
    <property type="entry name" value="PapC-like_C"/>
</dbReference>
<dbReference type="Pfam" id="PF13954">
    <property type="entry name" value="PapC_N"/>
    <property type="match status" value="1"/>
</dbReference>
<name>A0A3S5ATT1_SERRU</name>
<dbReference type="Gene3D" id="2.60.40.3110">
    <property type="match status" value="1"/>
</dbReference>
<evidence type="ECO:0000256" key="7">
    <source>
        <dbReference type="ARBA" id="ARBA00022729"/>
    </source>
</evidence>
<evidence type="ECO:0000259" key="12">
    <source>
        <dbReference type="Pfam" id="PF13953"/>
    </source>
</evidence>
<dbReference type="PANTHER" id="PTHR30451">
    <property type="entry name" value="OUTER MEMBRANE USHER PROTEIN"/>
    <property type="match status" value="1"/>
</dbReference>
<dbReference type="GO" id="GO:0009297">
    <property type="term" value="P:pilus assembly"/>
    <property type="evidence" value="ECO:0007669"/>
    <property type="project" value="InterPro"/>
</dbReference>
<keyword evidence="5 11" id="KW-1029">Fimbrium biogenesis</keyword>